<protein>
    <submittedName>
        <fullName evidence="3">Type VI secretion protein</fullName>
    </submittedName>
</protein>
<feature type="compositionally biased region" description="Pro residues" evidence="1">
    <location>
        <begin position="194"/>
        <end position="222"/>
    </location>
</feature>
<organism evidence="3 4">
    <name type="scientific">Streptomyces parvus</name>
    <dbReference type="NCBI Taxonomy" id="66428"/>
    <lineage>
        <taxon>Bacteria</taxon>
        <taxon>Bacillati</taxon>
        <taxon>Actinomycetota</taxon>
        <taxon>Actinomycetes</taxon>
        <taxon>Kitasatosporales</taxon>
        <taxon>Streptomycetaceae</taxon>
        <taxon>Streptomyces</taxon>
    </lineage>
</organism>
<accession>A0A7K3RQD2</accession>
<dbReference type="EMBL" id="JAAGMP010000208">
    <property type="protein sequence ID" value="NEC17424.1"/>
    <property type="molecule type" value="Genomic_DNA"/>
</dbReference>
<feature type="non-terminal residue" evidence="3">
    <location>
        <position position="248"/>
    </location>
</feature>
<proteinExistence type="predicted"/>
<feature type="compositionally biased region" description="Basic and acidic residues" evidence="1">
    <location>
        <begin position="132"/>
        <end position="146"/>
    </location>
</feature>
<evidence type="ECO:0000313" key="3">
    <source>
        <dbReference type="EMBL" id="NEC17424.1"/>
    </source>
</evidence>
<evidence type="ECO:0000313" key="4">
    <source>
        <dbReference type="Proteomes" id="UP000469670"/>
    </source>
</evidence>
<keyword evidence="2" id="KW-1133">Transmembrane helix</keyword>
<feature type="region of interest" description="Disordered" evidence="1">
    <location>
        <begin position="1"/>
        <end position="22"/>
    </location>
</feature>
<evidence type="ECO:0000256" key="1">
    <source>
        <dbReference type="SAM" id="MobiDB-lite"/>
    </source>
</evidence>
<dbReference type="AlphaFoldDB" id="A0A7K3RQD2"/>
<comment type="caution">
    <text evidence="3">The sequence shown here is derived from an EMBL/GenBank/DDBJ whole genome shotgun (WGS) entry which is preliminary data.</text>
</comment>
<sequence length="248" mass="25941">MARQAPRGRSNGPAHHDSYDGRSQGGGGIPDGLLIGLLALLLAATLVTWTATGLAGLLAHGAWPDGVTLTRAPLALRELATAPQDLPVAWPETPPAQLSGYGLFWGLFIGELMVLLVLTVFTLGVVSRGRAVRERRREERALKAHEPQLPTDRPAQEQAQPEAQAPQAQAPQAQAQAPQAQAQAPQAQAQAPQAPAPAPAPAPPQPHPITPSPAEKTPPPPETNTALPLETSTALLPSPRTPLLVYAP</sequence>
<feature type="transmembrane region" description="Helical" evidence="2">
    <location>
        <begin position="32"/>
        <end position="59"/>
    </location>
</feature>
<reference evidence="3 4" key="1">
    <citation type="submission" date="2020-01" db="EMBL/GenBank/DDBJ databases">
        <title>Insect and environment-associated Actinomycetes.</title>
        <authorList>
            <person name="Currrie C."/>
            <person name="Chevrette M."/>
            <person name="Carlson C."/>
            <person name="Stubbendieck R."/>
            <person name="Wendt-Pienkowski E."/>
        </authorList>
    </citation>
    <scope>NUCLEOTIDE SEQUENCE [LARGE SCALE GENOMIC DNA]</scope>
    <source>
        <strain evidence="3 4">SID7590</strain>
    </source>
</reference>
<dbReference type="Proteomes" id="UP000469670">
    <property type="component" value="Unassembled WGS sequence"/>
</dbReference>
<feature type="transmembrane region" description="Helical" evidence="2">
    <location>
        <begin position="103"/>
        <end position="126"/>
    </location>
</feature>
<name>A0A7K3RQD2_9ACTN</name>
<evidence type="ECO:0000256" key="2">
    <source>
        <dbReference type="SAM" id="Phobius"/>
    </source>
</evidence>
<keyword evidence="2" id="KW-0472">Membrane</keyword>
<gene>
    <name evidence="3" type="ORF">G3I50_03975</name>
</gene>
<feature type="compositionally biased region" description="Low complexity" evidence="1">
    <location>
        <begin position="156"/>
        <end position="193"/>
    </location>
</feature>
<keyword evidence="2" id="KW-0812">Transmembrane</keyword>
<feature type="region of interest" description="Disordered" evidence="1">
    <location>
        <begin position="132"/>
        <end position="248"/>
    </location>
</feature>